<dbReference type="OrthoDB" id="8967132at2"/>
<evidence type="ECO:0000256" key="6">
    <source>
        <dbReference type="ARBA" id="ARBA00023186"/>
    </source>
</evidence>
<dbReference type="Proteomes" id="UP000234190">
    <property type="component" value="Unassembled WGS sequence"/>
</dbReference>
<dbReference type="GO" id="GO:0042597">
    <property type="term" value="C:periplasmic space"/>
    <property type="evidence" value="ECO:0007669"/>
    <property type="project" value="UniProtKB-SubCell"/>
</dbReference>
<comment type="similarity">
    <text evidence="2">Belongs to the CsgC/AgfC family.</text>
</comment>
<reference evidence="7 8" key="1">
    <citation type="submission" date="2017-10" db="EMBL/GenBank/DDBJ databases">
        <title>Two draft genome sequences of Pusillimonas sp. strains isolated from a nitrate- and radionuclide-contaminated groundwater in Russia.</title>
        <authorList>
            <person name="Grouzdev D.S."/>
            <person name="Tourova T.P."/>
            <person name="Goeva M.A."/>
            <person name="Babich T.L."/>
            <person name="Sokolova D.S."/>
            <person name="Abdullin R."/>
            <person name="Poltaraus A.B."/>
            <person name="Toshchakov S.V."/>
            <person name="Nazina T.N."/>
        </authorList>
    </citation>
    <scope>NUCLEOTIDE SEQUENCE [LARGE SCALE GENOMIC DNA]</scope>
    <source>
        <strain evidence="7 8">JR1/69-3-13</strain>
    </source>
</reference>
<evidence type="ECO:0000256" key="3">
    <source>
        <dbReference type="ARBA" id="ARBA00017442"/>
    </source>
</evidence>
<proteinExistence type="inferred from homology"/>
<dbReference type="Pfam" id="PF10610">
    <property type="entry name" value="Tafi-CsgC"/>
    <property type="match status" value="1"/>
</dbReference>
<gene>
    <name evidence="7" type="ORF">CR159_13130</name>
</gene>
<organism evidence="7 8">
    <name type="scientific">Pollutimonas subterranea</name>
    <dbReference type="NCBI Taxonomy" id="2045210"/>
    <lineage>
        <taxon>Bacteria</taxon>
        <taxon>Pseudomonadati</taxon>
        <taxon>Pseudomonadota</taxon>
        <taxon>Betaproteobacteria</taxon>
        <taxon>Burkholderiales</taxon>
        <taxon>Alcaligenaceae</taxon>
        <taxon>Pollutimonas</taxon>
    </lineage>
</organism>
<dbReference type="InterPro" id="IPR053722">
    <property type="entry name" value="Curli_assembly_CsgC/AgfC"/>
</dbReference>
<keyword evidence="8" id="KW-1185">Reference proteome</keyword>
<keyword evidence="5" id="KW-0574">Periplasm</keyword>
<evidence type="ECO:0000256" key="4">
    <source>
        <dbReference type="ARBA" id="ARBA00022729"/>
    </source>
</evidence>
<dbReference type="InterPro" id="IPR014491">
    <property type="entry name" value="Curli_production_prot_CsgC"/>
</dbReference>
<evidence type="ECO:0000313" key="8">
    <source>
        <dbReference type="Proteomes" id="UP000234190"/>
    </source>
</evidence>
<dbReference type="Gene3D" id="2.60.40.2420">
    <property type="match status" value="1"/>
</dbReference>
<dbReference type="RefSeq" id="WP_102074411.1">
    <property type="nucleotide sequence ID" value="NZ_PDNW01000010.1"/>
</dbReference>
<keyword evidence="4" id="KW-0732">Signal</keyword>
<comment type="subcellular location">
    <subcellularLocation>
        <location evidence="1">Periplasm</location>
    </subcellularLocation>
</comment>
<dbReference type="InterPro" id="IPR047726">
    <property type="entry name" value="CsgH_dom"/>
</dbReference>
<sequence length="102" mass="11057">MVGDSNIQVWLETFAKSQPAIVVPYVRSSADMTLRYKLRTVKKSNSGKSVIGQGGVVTVLANVPAALSQMSLSRSPNDECEIDLVLSQAGVADRNYHFKCPD</sequence>
<dbReference type="NCBIfam" id="NF041112">
    <property type="entry name" value="chap_CsgH_alph"/>
    <property type="match status" value="1"/>
</dbReference>
<evidence type="ECO:0000256" key="5">
    <source>
        <dbReference type="ARBA" id="ARBA00022764"/>
    </source>
</evidence>
<keyword evidence="6" id="KW-0143">Chaperone</keyword>
<evidence type="ECO:0000313" key="7">
    <source>
        <dbReference type="EMBL" id="PLC49538.1"/>
    </source>
</evidence>
<dbReference type="AlphaFoldDB" id="A0A2N4U3D0"/>
<protein>
    <recommendedName>
        <fullName evidence="3">Curli assembly protein CsgC</fullName>
    </recommendedName>
</protein>
<evidence type="ECO:0000256" key="1">
    <source>
        <dbReference type="ARBA" id="ARBA00004418"/>
    </source>
</evidence>
<dbReference type="EMBL" id="PDNW01000010">
    <property type="protein sequence ID" value="PLC49538.1"/>
    <property type="molecule type" value="Genomic_DNA"/>
</dbReference>
<name>A0A2N4U3D0_9BURK</name>
<accession>A0A2N4U3D0</accession>
<comment type="caution">
    <text evidence="7">The sequence shown here is derived from an EMBL/GenBank/DDBJ whole genome shotgun (WGS) entry which is preliminary data.</text>
</comment>
<evidence type="ECO:0000256" key="2">
    <source>
        <dbReference type="ARBA" id="ARBA00006329"/>
    </source>
</evidence>